<dbReference type="PANTHER" id="PTHR13847">
    <property type="entry name" value="SARCOSINE DEHYDROGENASE-RELATED"/>
    <property type="match status" value="1"/>
</dbReference>
<dbReference type="EMBL" id="JBHUHR010000051">
    <property type="protein sequence ID" value="MFD2037662.1"/>
    <property type="molecule type" value="Genomic_DNA"/>
</dbReference>
<dbReference type="InterPro" id="IPR036188">
    <property type="entry name" value="FAD/NAD-bd_sf"/>
</dbReference>
<dbReference type="Gene3D" id="3.30.9.10">
    <property type="entry name" value="D-Amino Acid Oxidase, subunit A, domain 2"/>
    <property type="match status" value="1"/>
</dbReference>
<proteinExistence type="predicted"/>
<dbReference type="RefSeq" id="WP_376889722.1">
    <property type="nucleotide sequence ID" value="NZ_JBHUHR010000051.1"/>
</dbReference>
<dbReference type="Proteomes" id="UP001597361">
    <property type="component" value="Unassembled WGS sequence"/>
</dbReference>
<dbReference type="SUPFAM" id="SSF51905">
    <property type="entry name" value="FAD/NAD(P)-binding domain"/>
    <property type="match status" value="1"/>
</dbReference>
<evidence type="ECO:0000259" key="1">
    <source>
        <dbReference type="Pfam" id="PF01266"/>
    </source>
</evidence>
<dbReference type="Pfam" id="PF01266">
    <property type="entry name" value="DAO"/>
    <property type="match status" value="1"/>
</dbReference>
<reference evidence="3" key="1">
    <citation type="journal article" date="2019" name="Int. J. Syst. Evol. Microbiol.">
        <title>The Global Catalogue of Microorganisms (GCM) 10K type strain sequencing project: providing services to taxonomists for standard genome sequencing and annotation.</title>
        <authorList>
            <consortium name="The Broad Institute Genomics Platform"/>
            <consortium name="The Broad Institute Genome Sequencing Center for Infectious Disease"/>
            <person name="Wu L."/>
            <person name="Ma J."/>
        </authorList>
    </citation>
    <scope>NUCLEOTIDE SEQUENCE [LARGE SCALE GENOMIC DNA]</scope>
    <source>
        <strain evidence="3">CGMCC 1.15180</strain>
    </source>
</reference>
<sequence length="374" mass="41811">MLSYWEKTHFLNYDMIVIGAGIVGLSTAIQYKTKFPEKAVLVLERGVFPSGASTKNAGFACFGSLTEILDDLTNLSEQEVVRLVEKRYQGLRAIRQVFGDKAIGYKGDGGMELITQSQEWVVPEVSRINEMLRPLFHEDVFEILDDMQSFNFGPSVKYVIKNKYEGELDTGLYLQSLWSKSQSLGVKILTGTNVESLDIDQKTVYVKDGVHSGFIPFHANQICICTNAFTNQLIPNLDIKPGRGLILVSKPLHESLPWVGTFHYDQGYVYFRSLENGKRVLLGGGRNLDFEKEETDQFGINQKIKTYLMDLVENVILPNQPVEIDMEWSGIMAFGPNKKPVISLLNKDVGIAVRLGGMGVALGWKAGEELVSLL</sequence>
<name>A0ABW4VWG3_9BACT</name>
<dbReference type="Gene3D" id="3.50.50.60">
    <property type="entry name" value="FAD/NAD(P)-binding domain"/>
    <property type="match status" value="1"/>
</dbReference>
<dbReference type="EC" id="1.-.-.-" evidence="2"/>
<evidence type="ECO:0000313" key="3">
    <source>
        <dbReference type="Proteomes" id="UP001597361"/>
    </source>
</evidence>
<evidence type="ECO:0000313" key="2">
    <source>
        <dbReference type="EMBL" id="MFD2037662.1"/>
    </source>
</evidence>
<dbReference type="PANTHER" id="PTHR13847:SF281">
    <property type="entry name" value="FAD DEPENDENT OXIDOREDUCTASE DOMAIN-CONTAINING PROTEIN"/>
    <property type="match status" value="1"/>
</dbReference>
<comment type="caution">
    <text evidence="2">The sequence shown here is derived from an EMBL/GenBank/DDBJ whole genome shotgun (WGS) entry which is preliminary data.</text>
</comment>
<gene>
    <name evidence="2" type="ORF">ACFSKL_22900</name>
</gene>
<feature type="domain" description="FAD dependent oxidoreductase" evidence="1">
    <location>
        <begin position="14"/>
        <end position="372"/>
    </location>
</feature>
<protein>
    <submittedName>
        <fullName evidence="2">NAD(P)/FAD-dependent oxidoreductase</fullName>
        <ecNumber evidence="2">1.-.-.-</ecNumber>
    </submittedName>
</protein>
<keyword evidence="3" id="KW-1185">Reference proteome</keyword>
<accession>A0ABW4VWG3</accession>
<dbReference type="InterPro" id="IPR006076">
    <property type="entry name" value="FAD-dep_OxRdtase"/>
</dbReference>
<dbReference type="GO" id="GO:0016491">
    <property type="term" value="F:oxidoreductase activity"/>
    <property type="evidence" value="ECO:0007669"/>
    <property type="project" value="UniProtKB-KW"/>
</dbReference>
<keyword evidence="2" id="KW-0560">Oxidoreductase</keyword>
<organism evidence="2 3">
    <name type="scientific">Belliella marina</name>
    <dbReference type="NCBI Taxonomy" id="1644146"/>
    <lineage>
        <taxon>Bacteria</taxon>
        <taxon>Pseudomonadati</taxon>
        <taxon>Bacteroidota</taxon>
        <taxon>Cytophagia</taxon>
        <taxon>Cytophagales</taxon>
        <taxon>Cyclobacteriaceae</taxon>
        <taxon>Belliella</taxon>
    </lineage>
</organism>